<organism evidence="6 7">
    <name type="scientific">Streptomyces anandii</name>
    <dbReference type="NCBI Taxonomy" id="285454"/>
    <lineage>
        <taxon>Bacteria</taxon>
        <taxon>Bacillati</taxon>
        <taxon>Actinomycetota</taxon>
        <taxon>Actinomycetes</taxon>
        <taxon>Kitasatosporales</taxon>
        <taxon>Streptomycetaceae</taxon>
        <taxon>Streptomyces</taxon>
    </lineage>
</organism>
<dbReference type="InterPro" id="IPR001077">
    <property type="entry name" value="COMT_C"/>
</dbReference>
<evidence type="ECO:0000256" key="1">
    <source>
        <dbReference type="ARBA" id="ARBA00022603"/>
    </source>
</evidence>
<reference evidence="6 7" key="1">
    <citation type="submission" date="2024-09" db="EMBL/GenBank/DDBJ databases">
        <title>The Natural Products Discovery Center: Release of the First 8490 Sequenced Strains for Exploring Actinobacteria Biosynthetic Diversity.</title>
        <authorList>
            <person name="Kalkreuter E."/>
            <person name="Kautsar S.A."/>
            <person name="Yang D."/>
            <person name="Bader C.D."/>
            <person name="Teijaro C.N."/>
            <person name="Fluegel L."/>
            <person name="Davis C.M."/>
            <person name="Simpson J.R."/>
            <person name="Lauterbach L."/>
            <person name="Steele A.D."/>
            <person name="Gui C."/>
            <person name="Meng S."/>
            <person name="Li G."/>
            <person name="Viehrig K."/>
            <person name="Ye F."/>
            <person name="Su P."/>
            <person name="Kiefer A.F."/>
            <person name="Nichols A."/>
            <person name="Cepeda A.J."/>
            <person name="Yan W."/>
            <person name="Fan B."/>
            <person name="Jiang Y."/>
            <person name="Adhikari A."/>
            <person name="Zheng C.-J."/>
            <person name="Schuster L."/>
            <person name="Cowan T.M."/>
            <person name="Smanski M.J."/>
            <person name="Chevrette M.G."/>
            <person name="De Carvalho L.P.S."/>
            <person name="Shen B."/>
        </authorList>
    </citation>
    <scope>NUCLEOTIDE SEQUENCE [LARGE SCALE GENOMIC DNA]</scope>
    <source>
        <strain evidence="6 7">NPDC059500</strain>
    </source>
</reference>
<dbReference type="InterPro" id="IPR016461">
    <property type="entry name" value="COMT-like"/>
</dbReference>
<dbReference type="GO" id="GO:0008168">
    <property type="term" value="F:methyltransferase activity"/>
    <property type="evidence" value="ECO:0007669"/>
    <property type="project" value="UniProtKB-KW"/>
</dbReference>
<dbReference type="InterPro" id="IPR029063">
    <property type="entry name" value="SAM-dependent_MTases_sf"/>
</dbReference>
<name>A0ABW6HE13_9ACTN</name>
<dbReference type="InterPro" id="IPR036390">
    <property type="entry name" value="WH_DNA-bd_sf"/>
</dbReference>
<accession>A0ABW6HE13</accession>
<dbReference type="RefSeq" id="WP_381826023.1">
    <property type="nucleotide sequence ID" value="NZ_JBHYTS010000070.1"/>
</dbReference>
<feature type="domain" description="O-methyltransferase C-terminal" evidence="4">
    <location>
        <begin position="91"/>
        <end position="294"/>
    </location>
</feature>
<proteinExistence type="predicted"/>
<dbReference type="GO" id="GO:0032259">
    <property type="term" value="P:methylation"/>
    <property type="evidence" value="ECO:0007669"/>
    <property type="project" value="UniProtKB-KW"/>
</dbReference>
<dbReference type="Pfam" id="PF08100">
    <property type="entry name" value="Dimerisation"/>
    <property type="match status" value="1"/>
</dbReference>
<dbReference type="Gene3D" id="1.10.10.10">
    <property type="entry name" value="Winged helix-like DNA-binding domain superfamily/Winged helix DNA-binding domain"/>
    <property type="match status" value="1"/>
</dbReference>
<dbReference type="Proteomes" id="UP001599756">
    <property type="component" value="Unassembled WGS sequence"/>
</dbReference>
<dbReference type="Gene3D" id="3.40.50.150">
    <property type="entry name" value="Vaccinia Virus protein VP39"/>
    <property type="match status" value="1"/>
</dbReference>
<feature type="domain" description="O-methyltransferase dimerisation" evidence="5">
    <location>
        <begin position="2"/>
        <end position="64"/>
    </location>
</feature>
<dbReference type="Pfam" id="PF00891">
    <property type="entry name" value="Methyltransf_2"/>
    <property type="match status" value="1"/>
</dbReference>
<dbReference type="Gene3D" id="1.10.287.1350">
    <property type="match status" value="1"/>
</dbReference>
<keyword evidence="3" id="KW-0949">S-adenosyl-L-methionine</keyword>
<keyword evidence="2" id="KW-0808">Transferase</keyword>
<gene>
    <name evidence="6" type="ORF">ACFW88_30845</name>
</gene>
<dbReference type="CDD" id="cd02440">
    <property type="entry name" value="AdoMet_MTases"/>
    <property type="match status" value="1"/>
</dbReference>
<dbReference type="SUPFAM" id="SSF46785">
    <property type="entry name" value="Winged helix' DNA-binding domain"/>
    <property type="match status" value="1"/>
</dbReference>
<keyword evidence="1 6" id="KW-0489">Methyltransferase</keyword>
<evidence type="ECO:0000256" key="2">
    <source>
        <dbReference type="ARBA" id="ARBA00022679"/>
    </source>
</evidence>
<dbReference type="PROSITE" id="PS51683">
    <property type="entry name" value="SAM_OMT_II"/>
    <property type="match status" value="1"/>
</dbReference>
<protein>
    <submittedName>
        <fullName evidence="6">Methyltransferase</fullName>
    </submittedName>
</protein>
<dbReference type="EMBL" id="JBHYTS010000070">
    <property type="protein sequence ID" value="MFE1754889.1"/>
    <property type="molecule type" value="Genomic_DNA"/>
</dbReference>
<evidence type="ECO:0000313" key="6">
    <source>
        <dbReference type="EMBL" id="MFE1754889.1"/>
    </source>
</evidence>
<dbReference type="PIRSF" id="PIRSF005739">
    <property type="entry name" value="O-mtase"/>
    <property type="match status" value="1"/>
</dbReference>
<evidence type="ECO:0000259" key="4">
    <source>
        <dbReference type="Pfam" id="PF00891"/>
    </source>
</evidence>
<dbReference type="InterPro" id="IPR036388">
    <property type="entry name" value="WH-like_DNA-bd_sf"/>
</dbReference>
<comment type="caution">
    <text evidence="6">The sequence shown here is derived from an EMBL/GenBank/DDBJ whole genome shotgun (WGS) entry which is preliminary data.</text>
</comment>
<keyword evidence="7" id="KW-1185">Reference proteome</keyword>
<sequence>MAATLRIADHIEAGARTRAELARATSADESALGRLMRFLACRDVFTEDEPGVYGLSDTSRLLLDTHPSRMRHWLDLEGASGRIDLAACGGLLHAVRTGEPGYDAVFGTPFWDDLAAHPELADSFNAQMAAVQGRLAPEVARAHPWHEARRIADVGGGTGALLEAVLRHAPDAHGVLVDLPGTVEGGTERFAAAGLADRTEVVAGSFFDPLPTGADVYLLSQILHDWDDKESVAILARCAEALAEGGRVVVVERVVAEDAGKRLNTEYDLRMLVFNKGRERTLEEFTALAAEAGLRPAGVTRLPSHHWLLFWERA</sequence>
<dbReference type="PANTHER" id="PTHR43712">
    <property type="entry name" value="PUTATIVE (AFU_ORTHOLOGUE AFUA_4G14580)-RELATED"/>
    <property type="match status" value="1"/>
</dbReference>
<evidence type="ECO:0000313" key="7">
    <source>
        <dbReference type="Proteomes" id="UP001599756"/>
    </source>
</evidence>
<evidence type="ECO:0000256" key="3">
    <source>
        <dbReference type="ARBA" id="ARBA00022691"/>
    </source>
</evidence>
<dbReference type="PANTHER" id="PTHR43712:SF2">
    <property type="entry name" value="O-METHYLTRANSFERASE CICE"/>
    <property type="match status" value="1"/>
</dbReference>
<dbReference type="SUPFAM" id="SSF53335">
    <property type="entry name" value="S-adenosyl-L-methionine-dependent methyltransferases"/>
    <property type="match status" value="1"/>
</dbReference>
<evidence type="ECO:0000259" key="5">
    <source>
        <dbReference type="Pfam" id="PF08100"/>
    </source>
</evidence>
<dbReference type="InterPro" id="IPR012967">
    <property type="entry name" value="COMT_dimerisation"/>
</dbReference>